<dbReference type="InterPro" id="IPR013087">
    <property type="entry name" value="Znf_C2H2_type"/>
</dbReference>
<name>A0A8J2KAS5_9HEXA</name>
<reference evidence="2" key="1">
    <citation type="submission" date="2021-06" db="EMBL/GenBank/DDBJ databases">
        <authorList>
            <person name="Hodson N. C."/>
            <person name="Mongue J. A."/>
            <person name="Jaron S. K."/>
        </authorList>
    </citation>
    <scope>NUCLEOTIDE SEQUENCE</scope>
</reference>
<proteinExistence type="predicted"/>
<sequence>MITANVNAFSGRNSKYHGSVLRKKSHFLALPTRSFQECTLANCNCFWIQQQQQQQQLSHNQTRSQMLTCAIIEALDSKAATSDYVEVEVEVKKESCSSGWSYSKQNHCVSDSGRFQVERSYRKLSERNQMEESIAPGSVFKHLEVSNQDRRMETDHFREHQYDISSSKAKHVELGHKRKIMRSSRAPYARRIARYVGKWSFKKGNDESDVSSNSHPWDYAENAYSATSGVHLSESIEVACEICVKADVDLGQEEVYKKHGGEEEFYLCLICDLLYEQYEDVQNHVEKHLYALHLYKNHYVESGSAN</sequence>
<dbReference type="AlphaFoldDB" id="A0A8J2KAS5"/>
<feature type="domain" description="C2H2-type" evidence="1">
    <location>
        <begin position="268"/>
        <end position="288"/>
    </location>
</feature>
<evidence type="ECO:0000313" key="3">
    <source>
        <dbReference type="Proteomes" id="UP000708208"/>
    </source>
</evidence>
<dbReference type="Proteomes" id="UP000708208">
    <property type="component" value="Unassembled WGS sequence"/>
</dbReference>
<protein>
    <recommendedName>
        <fullName evidence="1">C2H2-type domain-containing protein</fullName>
    </recommendedName>
</protein>
<keyword evidence="3" id="KW-1185">Reference proteome</keyword>
<organism evidence="2 3">
    <name type="scientific">Allacma fusca</name>
    <dbReference type="NCBI Taxonomy" id="39272"/>
    <lineage>
        <taxon>Eukaryota</taxon>
        <taxon>Metazoa</taxon>
        <taxon>Ecdysozoa</taxon>
        <taxon>Arthropoda</taxon>
        <taxon>Hexapoda</taxon>
        <taxon>Collembola</taxon>
        <taxon>Symphypleona</taxon>
        <taxon>Sminthuridae</taxon>
        <taxon>Allacma</taxon>
    </lineage>
</organism>
<gene>
    <name evidence="2" type="ORF">AFUS01_LOCUS11571</name>
</gene>
<evidence type="ECO:0000313" key="2">
    <source>
        <dbReference type="EMBL" id="CAG7722439.1"/>
    </source>
</evidence>
<dbReference type="PROSITE" id="PS00028">
    <property type="entry name" value="ZINC_FINGER_C2H2_1"/>
    <property type="match status" value="1"/>
</dbReference>
<dbReference type="EMBL" id="CAJVCH010089304">
    <property type="protein sequence ID" value="CAG7722439.1"/>
    <property type="molecule type" value="Genomic_DNA"/>
</dbReference>
<evidence type="ECO:0000259" key="1">
    <source>
        <dbReference type="PROSITE" id="PS00028"/>
    </source>
</evidence>
<comment type="caution">
    <text evidence="2">The sequence shown here is derived from an EMBL/GenBank/DDBJ whole genome shotgun (WGS) entry which is preliminary data.</text>
</comment>
<accession>A0A8J2KAS5</accession>